<reference evidence="1" key="1">
    <citation type="submission" date="2013-04" db="EMBL/GenBank/DDBJ databases">
        <title>The genome sequencing project of 58 acetic acid bacteria.</title>
        <authorList>
            <person name="Okamoto-Kainuma A."/>
            <person name="Ishikawa M."/>
            <person name="Umino S."/>
            <person name="Koizumi Y."/>
            <person name="Shiwa Y."/>
            <person name="Yoshikawa H."/>
            <person name="Matsutani M."/>
            <person name="Matsushita K."/>
        </authorList>
    </citation>
    <scope>NUCLEOTIDE SEQUENCE</scope>
    <source>
        <strain evidence="1">NRIC 0228</strain>
    </source>
</reference>
<evidence type="ECO:0000313" key="2">
    <source>
        <dbReference type="Proteomes" id="UP001061070"/>
    </source>
</evidence>
<proteinExistence type="predicted"/>
<accession>A0ABQ0QDY5</accession>
<gene>
    <name evidence="1" type="ORF">AA0228_2525</name>
</gene>
<evidence type="ECO:0000313" key="1">
    <source>
        <dbReference type="EMBL" id="GBR15489.1"/>
    </source>
</evidence>
<dbReference type="Proteomes" id="UP001061070">
    <property type="component" value="Unassembled WGS sequence"/>
</dbReference>
<protein>
    <submittedName>
        <fullName evidence="1">Uncharacterized protein</fullName>
    </submittedName>
</protein>
<dbReference type="RefSeq" id="WP_099182715.1">
    <property type="nucleotide sequence ID" value="NZ_BAQW01000013.1"/>
</dbReference>
<sequence>MPKALTSRDGLAETVRQFSTPKQTRKTAFVLPRAEDNSPTVERMAKQDYETVGSGKKVRRAKATVVNTLHMAGDITGDDVASAKKWQREYDLARNGYFEALPASERRKVEQEEALKHDAVSWLIFRGRASAHLREVSNSLGLCSFKILNWMLVQELSLSAMGALLYPGVSRAQASHKVSGRCAHVLQQLTEFYDLKRSERRADQRLEKVLVPVSQM</sequence>
<name>A0ABQ0QDY5_9PROT</name>
<dbReference type="EMBL" id="BAQW01000013">
    <property type="protein sequence ID" value="GBR15489.1"/>
    <property type="molecule type" value="Genomic_DNA"/>
</dbReference>
<comment type="caution">
    <text evidence="1">The sequence shown here is derived from an EMBL/GenBank/DDBJ whole genome shotgun (WGS) entry which is preliminary data.</text>
</comment>
<keyword evidence="2" id="KW-1185">Reference proteome</keyword>
<organism evidence="1 2">
    <name type="scientific">Gluconobacter frateurii NRIC 0228</name>
    <dbReference type="NCBI Taxonomy" id="1307946"/>
    <lineage>
        <taxon>Bacteria</taxon>
        <taxon>Pseudomonadati</taxon>
        <taxon>Pseudomonadota</taxon>
        <taxon>Alphaproteobacteria</taxon>
        <taxon>Acetobacterales</taxon>
        <taxon>Acetobacteraceae</taxon>
        <taxon>Gluconobacter</taxon>
    </lineage>
</organism>